<dbReference type="InterPro" id="IPR019533">
    <property type="entry name" value="Peptidase_S26"/>
</dbReference>
<dbReference type="EC" id="3.4.21.89" evidence="5"/>
<dbReference type="GO" id="GO:0016020">
    <property type="term" value="C:membrane"/>
    <property type="evidence" value="ECO:0007669"/>
    <property type="project" value="UniProtKB-SubCell"/>
</dbReference>
<dbReference type="AlphaFoldDB" id="A0A5Q2TJJ9"/>
<dbReference type="GO" id="GO:0004252">
    <property type="term" value="F:serine-type endopeptidase activity"/>
    <property type="evidence" value="ECO:0007669"/>
    <property type="project" value="UniProtKB-UniRule"/>
</dbReference>
<protein>
    <recommendedName>
        <fullName evidence="5">Signal peptidase I</fullName>
        <ecNumber evidence="5">3.4.21.89</ecNumber>
    </recommendedName>
</protein>
<organism evidence="7 8">
    <name type="scientific">Gracilibacillus salitolerans</name>
    <dbReference type="NCBI Taxonomy" id="2663022"/>
    <lineage>
        <taxon>Bacteria</taxon>
        <taxon>Bacillati</taxon>
        <taxon>Bacillota</taxon>
        <taxon>Bacilli</taxon>
        <taxon>Bacillales</taxon>
        <taxon>Bacillaceae</taxon>
        <taxon>Gracilibacillus</taxon>
    </lineage>
</organism>
<feature type="transmembrane region" description="Helical" evidence="6">
    <location>
        <begin position="156"/>
        <end position="178"/>
    </location>
</feature>
<comment type="subcellular location">
    <subcellularLocation>
        <location evidence="1">Membrane</location>
    </subcellularLocation>
</comment>
<evidence type="ECO:0000256" key="5">
    <source>
        <dbReference type="NCBIfam" id="TIGR02228"/>
    </source>
</evidence>
<dbReference type="NCBIfam" id="TIGR02228">
    <property type="entry name" value="sigpep_I_arch"/>
    <property type="match status" value="1"/>
</dbReference>
<dbReference type="RefSeq" id="WP_153790970.1">
    <property type="nucleotide sequence ID" value="NZ_CP045915.1"/>
</dbReference>
<sequence length="198" mass="21814">MKKSIFKKIRSFLSFLITTVLFITLIFAVFITISAKASGGEPEIMGYQLKAVLSGSMEPDMQTGSIIAIKPGGDMTRFNEGDVITFINEDENLITHRVAEVIKSGEHIMYETKGDNNNAVDPKPVLSDNVVAEYEGFTIPYLGYVVNFAHSQTGSAILLIVPGILLLGYAAFTIWQAISQIEFKQPSKSKVKESIEQE</sequence>
<dbReference type="PANTHER" id="PTHR10806:SF6">
    <property type="entry name" value="SIGNAL PEPTIDASE COMPLEX CATALYTIC SUBUNIT SEC11"/>
    <property type="match status" value="1"/>
</dbReference>
<evidence type="ECO:0000256" key="1">
    <source>
        <dbReference type="ARBA" id="ARBA00004370"/>
    </source>
</evidence>
<gene>
    <name evidence="7" type="ORF">GI584_08575</name>
</gene>
<evidence type="ECO:0000313" key="7">
    <source>
        <dbReference type="EMBL" id="QGH34070.1"/>
    </source>
</evidence>
<proteinExistence type="predicted"/>
<feature type="transmembrane region" description="Helical" evidence="6">
    <location>
        <begin position="12"/>
        <end position="35"/>
    </location>
</feature>
<dbReference type="PRINTS" id="PR00728">
    <property type="entry name" value="SIGNALPTASE"/>
</dbReference>
<evidence type="ECO:0000256" key="4">
    <source>
        <dbReference type="ARBA" id="ARBA00023136"/>
    </source>
</evidence>
<dbReference type="NCBIfam" id="NF046067">
    <property type="entry name" value="SigPepSipWBacil"/>
    <property type="match status" value="1"/>
</dbReference>
<dbReference type="EMBL" id="CP045915">
    <property type="protein sequence ID" value="QGH34070.1"/>
    <property type="molecule type" value="Genomic_DNA"/>
</dbReference>
<evidence type="ECO:0000256" key="6">
    <source>
        <dbReference type="SAM" id="Phobius"/>
    </source>
</evidence>
<dbReference type="GO" id="GO:0006465">
    <property type="term" value="P:signal peptide processing"/>
    <property type="evidence" value="ECO:0007669"/>
    <property type="project" value="UniProtKB-UniRule"/>
</dbReference>
<keyword evidence="2 6" id="KW-0812">Transmembrane</keyword>
<dbReference type="SUPFAM" id="SSF51306">
    <property type="entry name" value="LexA/Signal peptidase"/>
    <property type="match status" value="1"/>
</dbReference>
<dbReference type="KEGG" id="grc:GI584_08575"/>
<evidence type="ECO:0000256" key="3">
    <source>
        <dbReference type="ARBA" id="ARBA00022989"/>
    </source>
</evidence>
<reference evidence="7 8" key="1">
    <citation type="submission" date="2019-11" db="EMBL/GenBank/DDBJ databases">
        <title>Gracilibacillus salitolerans sp. nov., a moderate halophile isolated from a saline soil in northwest China.</title>
        <authorList>
            <person name="Gan L."/>
        </authorList>
    </citation>
    <scope>NUCLEOTIDE SEQUENCE [LARGE SCALE GENOMIC DNA]</scope>
    <source>
        <strain evidence="7 8">SCU50</strain>
    </source>
</reference>
<dbReference type="GO" id="GO:0009003">
    <property type="term" value="F:signal peptidase activity"/>
    <property type="evidence" value="ECO:0007669"/>
    <property type="project" value="UniProtKB-EC"/>
</dbReference>
<accession>A0A5Q2TJJ9</accession>
<evidence type="ECO:0000256" key="2">
    <source>
        <dbReference type="ARBA" id="ARBA00022692"/>
    </source>
</evidence>
<dbReference type="InterPro" id="IPR001733">
    <property type="entry name" value="Peptidase_S26B"/>
</dbReference>
<evidence type="ECO:0000313" key="8">
    <source>
        <dbReference type="Proteomes" id="UP000339690"/>
    </source>
</evidence>
<dbReference type="InterPro" id="IPR036286">
    <property type="entry name" value="LexA/Signal_pep-like_sf"/>
</dbReference>
<keyword evidence="7" id="KW-0378">Hydrolase</keyword>
<keyword evidence="3 6" id="KW-1133">Transmembrane helix</keyword>
<keyword evidence="4 6" id="KW-0472">Membrane</keyword>
<dbReference type="PANTHER" id="PTHR10806">
    <property type="entry name" value="SIGNAL PEPTIDASE COMPLEX CATALYTIC SUBUNIT SEC11"/>
    <property type="match status" value="1"/>
</dbReference>
<name>A0A5Q2TJJ9_9BACI</name>
<dbReference type="CDD" id="cd06530">
    <property type="entry name" value="S26_SPase_I"/>
    <property type="match status" value="1"/>
</dbReference>
<dbReference type="Proteomes" id="UP000339690">
    <property type="component" value="Chromosome"/>
</dbReference>
<keyword evidence="8" id="KW-1185">Reference proteome</keyword>